<dbReference type="InterPro" id="IPR050072">
    <property type="entry name" value="Peptidase_M20A"/>
</dbReference>
<sequence length="446" mass="49995">MGKIDAKSILFACFLAGGKLLYDKVCKYLEENEHIDHGIIPKKESLTYLDNQIATTAQQYQEFSMSLLNDILKFPHSFEEKPIDLEKKFMDYLRQTIINKNAVFSPGDVKYDKNRNLVWMIANPTDPVPFNERKVIFMNSSIKNYEKGSARDMQGFVTQFMTSKILLETIEDGSLNGVIVVCSAAMGYHRPYHVFRNTKLLPDCIIICEPTGDSTQGPLGISIGQKGYSKIAISFSGDDAKLEELEKLIANELQATPMSDENDPIVGQGSIGIDKTPKDQDDKDKGTVYVRRNLGLDETWENALNEVKSLPTIKAHDEDTSVAVTPVDNVPAWKTPRETRAILAATESYRRVVSPWAATTTDTEELRVHPFFKERQEPDNLSSYPVREEVPPGFEWVEVTEGVTPPTFAIGAGFSDTTDETVRGDHVQATAAVMSRFPSLFVEEFK</sequence>
<keyword evidence="1" id="KW-0862">Zinc</keyword>
<keyword evidence="4" id="KW-1185">Reference proteome</keyword>
<dbReference type="EMBL" id="DS113486">
    <property type="protein sequence ID" value="EAY04053.1"/>
    <property type="molecule type" value="Genomic_DNA"/>
</dbReference>
<dbReference type="AlphaFoldDB" id="A2ETD3"/>
<reference evidence="3" key="2">
    <citation type="journal article" date="2007" name="Science">
        <title>Draft genome sequence of the sexually transmitted pathogen Trichomonas vaginalis.</title>
        <authorList>
            <person name="Carlton J.M."/>
            <person name="Hirt R.P."/>
            <person name="Silva J.C."/>
            <person name="Delcher A.L."/>
            <person name="Schatz M."/>
            <person name="Zhao Q."/>
            <person name="Wortman J.R."/>
            <person name="Bidwell S.L."/>
            <person name="Alsmark U.C.M."/>
            <person name="Besteiro S."/>
            <person name="Sicheritz-Ponten T."/>
            <person name="Noel C.J."/>
            <person name="Dacks J.B."/>
            <person name="Foster P.G."/>
            <person name="Simillion C."/>
            <person name="Van de Peer Y."/>
            <person name="Miranda-Saavedra D."/>
            <person name="Barton G.J."/>
            <person name="Westrop G.D."/>
            <person name="Mueller S."/>
            <person name="Dessi D."/>
            <person name="Fiori P.L."/>
            <person name="Ren Q."/>
            <person name="Paulsen I."/>
            <person name="Zhang H."/>
            <person name="Bastida-Corcuera F.D."/>
            <person name="Simoes-Barbosa A."/>
            <person name="Brown M.T."/>
            <person name="Hayes R.D."/>
            <person name="Mukherjee M."/>
            <person name="Okumura C.Y."/>
            <person name="Schneider R."/>
            <person name="Smith A.J."/>
            <person name="Vanacova S."/>
            <person name="Villalvazo M."/>
            <person name="Haas B.J."/>
            <person name="Pertea M."/>
            <person name="Feldblyum T.V."/>
            <person name="Utterback T.R."/>
            <person name="Shu C.L."/>
            <person name="Osoegawa K."/>
            <person name="de Jong P.J."/>
            <person name="Hrdy I."/>
            <person name="Horvathova L."/>
            <person name="Zubacova Z."/>
            <person name="Dolezal P."/>
            <person name="Malik S.B."/>
            <person name="Logsdon J.M. Jr."/>
            <person name="Henze K."/>
            <person name="Gupta A."/>
            <person name="Wang C.C."/>
            <person name="Dunne R.L."/>
            <person name="Upcroft J.A."/>
            <person name="Upcroft P."/>
            <person name="White O."/>
            <person name="Salzberg S.L."/>
            <person name="Tang P."/>
            <person name="Chiu C.-H."/>
            <person name="Lee Y.-S."/>
            <person name="Embley T.M."/>
            <person name="Coombs G.H."/>
            <person name="Mottram J.C."/>
            <person name="Tachezy J."/>
            <person name="Fraser-Liggett C.M."/>
            <person name="Johnson P.J."/>
        </authorList>
    </citation>
    <scope>NUCLEOTIDE SEQUENCE [LARGE SCALE GENOMIC DNA]</scope>
    <source>
        <strain evidence="3">G3</strain>
    </source>
</reference>
<reference evidence="3" key="1">
    <citation type="submission" date="2006-10" db="EMBL/GenBank/DDBJ databases">
        <authorList>
            <person name="Amadeo P."/>
            <person name="Zhao Q."/>
            <person name="Wortman J."/>
            <person name="Fraser-Liggett C."/>
            <person name="Carlton J."/>
        </authorList>
    </citation>
    <scope>NUCLEOTIDE SEQUENCE</scope>
    <source>
        <strain evidence="3">G3</strain>
    </source>
</reference>
<dbReference type="PANTHER" id="PTHR43808">
    <property type="entry name" value="ACETYLORNITHINE DEACETYLASE"/>
    <property type="match status" value="1"/>
</dbReference>
<evidence type="ECO:0000256" key="1">
    <source>
        <dbReference type="ARBA" id="ARBA00022833"/>
    </source>
</evidence>
<evidence type="ECO:0000256" key="2">
    <source>
        <dbReference type="SAM" id="MobiDB-lite"/>
    </source>
</evidence>
<name>A2ETD3_TRIV3</name>
<dbReference type="InParanoid" id="A2ETD3"/>
<gene>
    <name evidence="3" type="ORF">TVAG_203570</name>
</gene>
<dbReference type="PANTHER" id="PTHR43808:SF8">
    <property type="entry name" value="PEPTIDASE M20 DIMERISATION DOMAIN-CONTAINING PROTEIN"/>
    <property type="match status" value="1"/>
</dbReference>
<dbReference type="KEGG" id="tva:4761904"/>
<evidence type="ECO:0000313" key="4">
    <source>
        <dbReference type="Proteomes" id="UP000001542"/>
    </source>
</evidence>
<organism evidence="3 4">
    <name type="scientific">Trichomonas vaginalis (strain ATCC PRA-98 / G3)</name>
    <dbReference type="NCBI Taxonomy" id="412133"/>
    <lineage>
        <taxon>Eukaryota</taxon>
        <taxon>Metamonada</taxon>
        <taxon>Parabasalia</taxon>
        <taxon>Trichomonadida</taxon>
        <taxon>Trichomonadidae</taxon>
        <taxon>Trichomonas</taxon>
    </lineage>
</organism>
<feature type="compositionally biased region" description="Basic and acidic residues" evidence="2">
    <location>
        <begin position="275"/>
        <end position="284"/>
    </location>
</feature>
<dbReference type="VEuPathDB" id="TrichDB:TVAG_203570"/>
<proteinExistence type="predicted"/>
<dbReference type="RefSeq" id="XP_001316276.1">
    <property type="nucleotide sequence ID" value="XM_001316241.1"/>
</dbReference>
<accession>A2ETD3</accession>
<dbReference type="VEuPathDB" id="TrichDB:TVAGG3_0108800"/>
<protein>
    <submittedName>
        <fullName evidence="3">Uncharacterized protein</fullName>
    </submittedName>
</protein>
<dbReference type="Proteomes" id="UP000001542">
    <property type="component" value="Unassembled WGS sequence"/>
</dbReference>
<evidence type="ECO:0000313" key="3">
    <source>
        <dbReference type="EMBL" id="EAY04053.1"/>
    </source>
</evidence>
<feature type="region of interest" description="Disordered" evidence="2">
    <location>
        <begin position="258"/>
        <end position="284"/>
    </location>
</feature>
<dbReference type="SMR" id="A2ETD3"/>